<name>A0A1L7X4I4_9HELO</name>
<dbReference type="OrthoDB" id="4158087at2759"/>
<gene>
    <name evidence="1" type="ORF">PAC_09831</name>
</gene>
<accession>A0A1L7X4I4</accession>
<dbReference type="AlphaFoldDB" id="A0A1L7X4I4"/>
<evidence type="ECO:0000313" key="1">
    <source>
        <dbReference type="EMBL" id="CZR59936.1"/>
    </source>
</evidence>
<dbReference type="Proteomes" id="UP000184330">
    <property type="component" value="Unassembled WGS sequence"/>
</dbReference>
<organism evidence="1 2">
    <name type="scientific">Phialocephala subalpina</name>
    <dbReference type="NCBI Taxonomy" id="576137"/>
    <lineage>
        <taxon>Eukaryota</taxon>
        <taxon>Fungi</taxon>
        <taxon>Dikarya</taxon>
        <taxon>Ascomycota</taxon>
        <taxon>Pezizomycotina</taxon>
        <taxon>Leotiomycetes</taxon>
        <taxon>Helotiales</taxon>
        <taxon>Mollisiaceae</taxon>
        <taxon>Phialocephala</taxon>
        <taxon>Phialocephala fortinii species complex</taxon>
    </lineage>
</organism>
<dbReference type="PANTHER" id="PTHR37540:SF5">
    <property type="entry name" value="TRANSCRIPTION FACTOR DOMAIN-CONTAINING PROTEIN"/>
    <property type="match status" value="1"/>
</dbReference>
<protein>
    <recommendedName>
        <fullName evidence="3">Transcription factor domain-containing protein</fullName>
    </recommendedName>
</protein>
<proteinExistence type="predicted"/>
<sequence length="488" mass="55665">MGLSPLRFRSVAYCKPHTTEDGIPTSISWALSSKIATSISKKHELEFIVSSSLDKPGANARKLIRSHVMRGKNQRKRPADRPKLRSWIYQERARNYNSPQNSAAVSRQYTPLPMQIGCDFPVTQFACDMPSYAVDLVFKFFTVVGQARYYPIELCLTQPNNSIFIEYLALDALYCQLAVWASQAYFDIKHAQETLAMLQQRIYDHQLATSDVTILVVACYAMITALVSSEPESSRKYMMGLYRMVELRGGAKAFQHNDQIQVKLCRADLCTPMLTGGKPMLFPVAEISWEPYIAKKQDTSRDSLPKHFKGSDTKLGNILADHQEFTRDANLAFQTRRKMDYTLCQEILISILYRLLLLNVTPGSLDEAIYVGMLAFSTNIFLQMRSFPMQFGKLSSQLRDTIHRLHCLEDNSILELKIWLLFVARIVIVAGDGDSWIAPEMRKTLKALDLPSWKLVRDRLKKYLWISMLHDASGKKAFEDATRDTSHT</sequence>
<dbReference type="EMBL" id="FJOG01000015">
    <property type="protein sequence ID" value="CZR59936.1"/>
    <property type="molecule type" value="Genomic_DNA"/>
</dbReference>
<keyword evidence="2" id="KW-1185">Reference proteome</keyword>
<dbReference type="STRING" id="576137.A0A1L7X4I4"/>
<evidence type="ECO:0008006" key="3">
    <source>
        <dbReference type="Google" id="ProtNLM"/>
    </source>
</evidence>
<dbReference type="PANTHER" id="PTHR37540">
    <property type="entry name" value="TRANSCRIPTION FACTOR (ACR-2), PUTATIVE-RELATED-RELATED"/>
    <property type="match status" value="1"/>
</dbReference>
<reference evidence="1 2" key="1">
    <citation type="submission" date="2016-03" db="EMBL/GenBank/DDBJ databases">
        <authorList>
            <person name="Ploux O."/>
        </authorList>
    </citation>
    <scope>NUCLEOTIDE SEQUENCE [LARGE SCALE GENOMIC DNA]</scope>
    <source>
        <strain evidence="1 2">UAMH 11012</strain>
    </source>
</reference>
<evidence type="ECO:0000313" key="2">
    <source>
        <dbReference type="Proteomes" id="UP000184330"/>
    </source>
</evidence>